<protein>
    <recommendedName>
        <fullName evidence="5">PrsW family intramembrane metalloprotease</fullName>
    </recommendedName>
</protein>
<keyword evidence="4" id="KW-1185">Reference proteome</keyword>
<dbReference type="Pfam" id="PF13367">
    <property type="entry name" value="PrsW-protease"/>
    <property type="match status" value="1"/>
</dbReference>
<evidence type="ECO:0000256" key="1">
    <source>
        <dbReference type="SAM" id="MobiDB-lite"/>
    </source>
</evidence>
<reference evidence="4" key="1">
    <citation type="journal article" date="2019" name="Int. J. Syst. Evol. Microbiol.">
        <title>The Global Catalogue of Microorganisms (GCM) 10K type strain sequencing project: providing services to taxonomists for standard genome sequencing and annotation.</title>
        <authorList>
            <consortium name="The Broad Institute Genomics Platform"/>
            <consortium name="The Broad Institute Genome Sequencing Center for Infectious Disease"/>
            <person name="Wu L."/>
            <person name="Ma J."/>
        </authorList>
    </citation>
    <scope>NUCLEOTIDE SEQUENCE [LARGE SCALE GENOMIC DNA]</scope>
    <source>
        <strain evidence="4">JCM 16546</strain>
    </source>
</reference>
<keyword evidence="2" id="KW-0812">Transmembrane</keyword>
<organism evidence="3 4">
    <name type="scientific">Microbacterium marinilacus</name>
    <dbReference type="NCBI Taxonomy" id="415209"/>
    <lineage>
        <taxon>Bacteria</taxon>
        <taxon>Bacillati</taxon>
        <taxon>Actinomycetota</taxon>
        <taxon>Actinomycetes</taxon>
        <taxon>Micrococcales</taxon>
        <taxon>Microbacteriaceae</taxon>
        <taxon>Microbacterium</taxon>
    </lineage>
</organism>
<accession>A0ABP7BP90</accession>
<feature type="compositionally biased region" description="Basic and acidic residues" evidence="1">
    <location>
        <begin position="1"/>
        <end position="10"/>
    </location>
</feature>
<dbReference type="PANTHER" id="PTHR36844">
    <property type="entry name" value="PROTEASE PRSW"/>
    <property type="match status" value="1"/>
</dbReference>
<feature type="transmembrane region" description="Helical" evidence="2">
    <location>
        <begin position="318"/>
        <end position="339"/>
    </location>
</feature>
<dbReference type="InterPro" id="IPR026898">
    <property type="entry name" value="PrsW"/>
</dbReference>
<evidence type="ECO:0000256" key="2">
    <source>
        <dbReference type="SAM" id="Phobius"/>
    </source>
</evidence>
<dbReference type="PANTHER" id="PTHR36844:SF1">
    <property type="entry name" value="PROTEASE PRSW"/>
    <property type="match status" value="1"/>
</dbReference>
<gene>
    <name evidence="3" type="ORF">GCM10022202_29100</name>
</gene>
<evidence type="ECO:0000313" key="4">
    <source>
        <dbReference type="Proteomes" id="UP001410795"/>
    </source>
</evidence>
<feature type="transmembrane region" description="Helical" evidence="2">
    <location>
        <begin position="289"/>
        <end position="312"/>
    </location>
</feature>
<evidence type="ECO:0008006" key="5">
    <source>
        <dbReference type="Google" id="ProtNLM"/>
    </source>
</evidence>
<feature type="transmembrane region" description="Helical" evidence="2">
    <location>
        <begin position="260"/>
        <end position="277"/>
    </location>
</feature>
<feature type="transmembrane region" description="Helical" evidence="2">
    <location>
        <begin position="87"/>
        <end position="108"/>
    </location>
</feature>
<feature type="transmembrane region" description="Helical" evidence="2">
    <location>
        <begin position="146"/>
        <end position="170"/>
    </location>
</feature>
<dbReference type="EMBL" id="BAAAYV010000019">
    <property type="protein sequence ID" value="GAA3665211.1"/>
    <property type="molecule type" value="Genomic_DNA"/>
</dbReference>
<comment type="caution">
    <text evidence="3">The sequence shown here is derived from an EMBL/GenBank/DDBJ whole genome shotgun (WGS) entry which is preliminary data.</text>
</comment>
<feature type="transmembrane region" description="Helical" evidence="2">
    <location>
        <begin position="216"/>
        <end position="240"/>
    </location>
</feature>
<sequence length="438" mass="46775">MTRAARDHVRTGAGPARDRRIRPGPAHPTRNDRGHSLSHGTGLNPPHQQFPTAFAQPPHGVGAPIAPAPPAVAPLPSLTTKGRGTPVWLWIVLILLMLLVGAYLLTFLGPAASIVSFVLALIPCAVVVWTVVLIDRWEPEPKTLAVFAVAWGGIASIAFTLLFALALTIVVPELSGSDFFGAVIQAPLVEEAFKGLGLLLILWIGRRAFDGPVDGVVYGALVGAGFAFTENIQYFAVSIIEGGGLQLGMTFFVRAVMSPFAHAMFTACTGFALGLAVRRGRAAGPTLALGAVGYVAAVLLHALWNGATFVVADVVQFLAYYVVLQMPIFGLFVWGVVLLRREEARLTRERLGEYAAAGWFTAQEVDMLATPAGRRTGRAWAARLPGDRSRLMSTFIRDSAALAAARQRAVSGRDRQAAQDEQVLLARLTATRQALLAH</sequence>
<evidence type="ECO:0000313" key="3">
    <source>
        <dbReference type="EMBL" id="GAA3665211.1"/>
    </source>
</evidence>
<proteinExistence type="predicted"/>
<keyword evidence="2" id="KW-0472">Membrane</keyword>
<keyword evidence="2" id="KW-1133">Transmembrane helix</keyword>
<feature type="transmembrane region" description="Helical" evidence="2">
    <location>
        <begin position="114"/>
        <end position="134"/>
    </location>
</feature>
<feature type="region of interest" description="Disordered" evidence="1">
    <location>
        <begin position="1"/>
        <end position="54"/>
    </location>
</feature>
<name>A0ABP7BP90_9MICO</name>
<feature type="compositionally biased region" description="Polar residues" evidence="1">
    <location>
        <begin position="38"/>
        <end position="51"/>
    </location>
</feature>
<feature type="transmembrane region" description="Helical" evidence="2">
    <location>
        <begin position="182"/>
        <end position="204"/>
    </location>
</feature>
<dbReference type="Proteomes" id="UP001410795">
    <property type="component" value="Unassembled WGS sequence"/>
</dbReference>